<sequence length="885" mass="98127">MTDHPAAAASGPVVAPPPGSPGSSFRDMDVFGSYALPCSKEFATYLPRNGYSSQFPMAQFVAGDAPWNSVQATESRSHNLVAGRTANMPYYSGFRDIPAPSEGDDSGYYGSASGTKQSVMDFSLCDETRSIDAQSVHLPISDMHLQTGRSPDAIHAGANYRRGEWSQAHPTANSEVNEFYCGACKQSLKTKAELNKHKQRHDKPYRCEEPGCPRREGFGTSNDLDRHKKSVHKADGVKYRCTMGSCESKDKIWPRADNFRSHLKRVHKMFVNSDDPMEQFVFELPRAEDLACMGPFETPVDAPTGSASLSQSPWIMDQVHANTHGLPSGGIGFGRMGDAMQFHEPRGLVGGHDHSSLMGVDEIQAHEQEDPIHSDGIHMEMDPALAFGNLQRHEHETGSAPPELYAYKPDNLSQSSSAKQRCLDGSRAELTQAEDDEPAASDKEERRKDAQKDEPCTQEPAEQPGPEDIAQGSIVEDGAQDSDAEADSSDDDYKDDDRAAALDAADSQELFPGLQSSSSSCNDGPSSPSELTDESPSELRLAPDVLLGSGTPLDEDKASALIMKLIDQGKISLERLGYQKVKKAEVEEVKEMPANPLLPGGDRIPCSDPSCEKTFSRPCELKKHMKRHDKPYACTHTGCDKHFGSKNDWKRHENSQHTQLEFWKCGEKAKDHRPGLCGKICHRRETFKHHLGKDHQIKDTKPIEKQLQDCRVGRNYESRFWCGFCARTIDFKKNGGLACSERFDHIDEHFTGKGQQPKRYIREWKSIESEPAETFEQILPEETRGLKVNLVPVNMSVLSVSPRLPPLHDADSRKRTPDSSEDDNGASAARERKRQKNDDAKTSVLWVCCGCSYYWSPAVTMVCMETGCDHAFCGECQMVKHKVKD</sequence>
<feature type="domain" description="C2H2-type" evidence="3">
    <location>
        <begin position="632"/>
        <end position="662"/>
    </location>
</feature>
<dbReference type="GO" id="GO:0008270">
    <property type="term" value="F:zinc ion binding"/>
    <property type="evidence" value="ECO:0007669"/>
    <property type="project" value="UniProtKB-KW"/>
</dbReference>
<gene>
    <name evidence="4" type="ORF">B0T25DRAFT_534701</name>
</gene>
<dbReference type="PROSITE" id="PS50157">
    <property type="entry name" value="ZINC_FINGER_C2H2_2"/>
    <property type="match status" value="3"/>
</dbReference>
<feature type="domain" description="C2H2-type" evidence="3">
    <location>
        <begin position="604"/>
        <end position="633"/>
    </location>
</feature>
<dbReference type="InterPro" id="IPR036236">
    <property type="entry name" value="Znf_C2H2_sf"/>
</dbReference>
<dbReference type="Proteomes" id="UP001275084">
    <property type="component" value="Unassembled WGS sequence"/>
</dbReference>
<dbReference type="SUPFAM" id="SSF57667">
    <property type="entry name" value="beta-beta-alpha zinc fingers"/>
    <property type="match status" value="1"/>
</dbReference>
<dbReference type="Pfam" id="PF00096">
    <property type="entry name" value="zf-C2H2"/>
    <property type="match status" value="1"/>
</dbReference>
<comment type="caution">
    <text evidence="4">The sequence shown here is derived from an EMBL/GenBank/DDBJ whole genome shotgun (WGS) entry which is preliminary data.</text>
</comment>
<dbReference type="InterPro" id="IPR051061">
    <property type="entry name" value="Zinc_finger_trans_reg"/>
</dbReference>
<keyword evidence="5" id="KW-1185">Reference proteome</keyword>
<dbReference type="EMBL" id="JAUIQD010000002">
    <property type="protein sequence ID" value="KAK3360090.1"/>
    <property type="molecule type" value="Genomic_DNA"/>
</dbReference>
<feature type="region of interest" description="Disordered" evidence="2">
    <location>
        <begin position="392"/>
        <end position="538"/>
    </location>
</feature>
<evidence type="ECO:0000256" key="2">
    <source>
        <dbReference type="SAM" id="MobiDB-lite"/>
    </source>
</evidence>
<evidence type="ECO:0000313" key="5">
    <source>
        <dbReference type="Proteomes" id="UP001275084"/>
    </source>
</evidence>
<name>A0AAJ0HRH3_9PEZI</name>
<feature type="compositionally biased region" description="Low complexity" evidence="2">
    <location>
        <begin position="516"/>
        <end position="529"/>
    </location>
</feature>
<dbReference type="PANTHER" id="PTHR46179">
    <property type="entry name" value="ZINC FINGER PROTEIN"/>
    <property type="match status" value="1"/>
</dbReference>
<reference evidence="4" key="1">
    <citation type="journal article" date="2023" name="Mol. Phylogenet. Evol.">
        <title>Genome-scale phylogeny and comparative genomics of the fungal order Sordariales.</title>
        <authorList>
            <person name="Hensen N."/>
            <person name="Bonometti L."/>
            <person name="Westerberg I."/>
            <person name="Brannstrom I.O."/>
            <person name="Guillou S."/>
            <person name="Cros-Aarteil S."/>
            <person name="Calhoun S."/>
            <person name="Haridas S."/>
            <person name="Kuo A."/>
            <person name="Mondo S."/>
            <person name="Pangilinan J."/>
            <person name="Riley R."/>
            <person name="LaButti K."/>
            <person name="Andreopoulos B."/>
            <person name="Lipzen A."/>
            <person name="Chen C."/>
            <person name="Yan M."/>
            <person name="Daum C."/>
            <person name="Ng V."/>
            <person name="Clum A."/>
            <person name="Steindorff A."/>
            <person name="Ohm R.A."/>
            <person name="Martin F."/>
            <person name="Silar P."/>
            <person name="Natvig D.O."/>
            <person name="Lalanne C."/>
            <person name="Gautier V."/>
            <person name="Ament-Velasquez S.L."/>
            <person name="Kruys A."/>
            <person name="Hutchinson M.I."/>
            <person name="Powell A.J."/>
            <person name="Barry K."/>
            <person name="Miller A.N."/>
            <person name="Grigoriev I.V."/>
            <person name="Debuchy R."/>
            <person name="Gladieux P."/>
            <person name="Hiltunen Thoren M."/>
            <person name="Johannesson H."/>
        </authorList>
    </citation>
    <scope>NUCLEOTIDE SEQUENCE</scope>
    <source>
        <strain evidence="4">CBS 955.72</strain>
    </source>
</reference>
<dbReference type="PANTHER" id="PTHR46179:SF19">
    <property type="entry name" value="C2H2 FINGER DOMAIN TRANSCRIPTION FACTOR (EUROFUNG)-RELATED"/>
    <property type="match status" value="1"/>
</dbReference>
<dbReference type="InterPro" id="IPR013087">
    <property type="entry name" value="Znf_C2H2_type"/>
</dbReference>
<accession>A0AAJ0HRH3</accession>
<evidence type="ECO:0000313" key="4">
    <source>
        <dbReference type="EMBL" id="KAK3360090.1"/>
    </source>
</evidence>
<feature type="compositionally biased region" description="Basic and acidic residues" evidence="2">
    <location>
        <begin position="440"/>
        <end position="455"/>
    </location>
</feature>
<dbReference type="SMART" id="SM00355">
    <property type="entry name" value="ZnF_C2H2"/>
    <property type="match status" value="6"/>
</dbReference>
<dbReference type="AlphaFoldDB" id="A0AAJ0HRH3"/>
<keyword evidence="1" id="KW-0863">Zinc-finger</keyword>
<feature type="compositionally biased region" description="Basic and acidic residues" evidence="2">
    <location>
        <begin position="806"/>
        <end position="818"/>
    </location>
</feature>
<evidence type="ECO:0000256" key="1">
    <source>
        <dbReference type="PROSITE-ProRule" id="PRU00042"/>
    </source>
</evidence>
<protein>
    <recommendedName>
        <fullName evidence="3">C2H2-type domain-containing protein</fullName>
    </recommendedName>
</protein>
<feature type="compositionally biased region" description="Low complexity" evidence="2">
    <location>
        <begin position="1"/>
        <end position="13"/>
    </location>
</feature>
<evidence type="ECO:0000259" key="3">
    <source>
        <dbReference type="PROSITE" id="PS50157"/>
    </source>
</evidence>
<feature type="region of interest" description="Disordered" evidence="2">
    <location>
        <begin position="1"/>
        <end position="21"/>
    </location>
</feature>
<dbReference type="Gene3D" id="3.30.160.60">
    <property type="entry name" value="Classic Zinc Finger"/>
    <property type="match status" value="2"/>
</dbReference>
<feature type="region of interest" description="Disordered" evidence="2">
    <location>
        <begin position="802"/>
        <end position="836"/>
    </location>
</feature>
<reference evidence="4" key="2">
    <citation type="submission" date="2023-06" db="EMBL/GenBank/DDBJ databases">
        <authorList>
            <consortium name="Lawrence Berkeley National Laboratory"/>
            <person name="Haridas S."/>
            <person name="Hensen N."/>
            <person name="Bonometti L."/>
            <person name="Westerberg I."/>
            <person name="Brannstrom I.O."/>
            <person name="Guillou S."/>
            <person name="Cros-Aarteil S."/>
            <person name="Calhoun S."/>
            <person name="Kuo A."/>
            <person name="Mondo S."/>
            <person name="Pangilinan J."/>
            <person name="Riley R."/>
            <person name="Labutti K."/>
            <person name="Andreopoulos B."/>
            <person name="Lipzen A."/>
            <person name="Chen C."/>
            <person name="Yanf M."/>
            <person name="Daum C."/>
            <person name="Ng V."/>
            <person name="Clum A."/>
            <person name="Steindorff A."/>
            <person name="Ohm R."/>
            <person name="Martin F."/>
            <person name="Silar P."/>
            <person name="Natvig D."/>
            <person name="Lalanne C."/>
            <person name="Gautier V."/>
            <person name="Ament-Velasquez S.L."/>
            <person name="Kruys A."/>
            <person name="Hutchinson M.I."/>
            <person name="Powell A.J."/>
            <person name="Barry K."/>
            <person name="Miller A.N."/>
            <person name="Grigoriev I.V."/>
            <person name="Debuchy R."/>
            <person name="Gladieux P."/>
            <person name="Thoren M.H."/>
            <person name="Johannesson H."/>
        </authorList>
    </citation>
    <scope>NUCLEOTIDE SEQUENCE</scope>
    <source>
        <strain evidence="4">CBS 955.72</strain>
    </source>
</reference>
<organism evidence="4 5">
    <name type="scientific">Lasiosphaeria hispida</name>
    <dbReference type="NCBI Taxonomy" id="260671"/>
    <lineage>
        <taxon>Eukaryota</taxon>
        <taxon>Fungi</taxon>
        <taxon>Dikarya</taxon>
        <taxon>Ascomycota</taxon>
        <taxon>Pezizomycotina</taxon>
        <taxon>Sordariomycetes</taxon>
        <taxon>Sordariomycetidae</taxon>
        <taxon>Sordariales</taxon>
        <taxon>Lasiosphaeriaceae</taxon>
        <taxon>Lasiosphaeria</taxon>
    </lineage>
</organism>
<keyword evidence="1" id="KW-0479">Metal-binding</keyword>
<keyword evidence="1" id="KW-0862">Zinc</keyword>
<feature type="compositionally biased region" description="Acidic residues" evidence="2">
    <location>
        <begin position="478"/>
        <end position="494"/>
    </location>
</feature>
<dbReference type="PROSITE" id="PS00028">
    <property type="entry name" value="ZINC_FINGER_C2H2_1"/>
    <property type="match status" value="3"/>
</dbReference>
<proteinExistence type="predicted"/>
<feature type="domain" description="C2H2-type" evidence="3">
    <location>
        <begin position="179"/>
        <end position="206"/>
    </location>
</feature>
<dbReference type="GO" id="GO:0005634">
    <property type="term" value="C:nucleus"/>
    <property type="evidence" value="ECO:0007669"/>
    <property type="project" value="TreeGrafter"/>
</dbReference>
<dbReference type="GO" id="GO:0006357">
    <property type="term" value="P:regulation of transcription by RNA polymerase II"/>
    <property type="evidence" value="ECO:0007669"/>
    <property type="project" value="TreeGrafter"/>
</dbReference>